<comment type="caution">
    <text evidence="2">The sequence shown here is derived from an EMBL/GenBank/DDBJ whole genome shotgun (WGS) entry which is preliminary data.</text>
</comment>
<organism evidence="2 3">
    <name type="scientific">Gomphillus americanus</name>
    <dbReference type="NCBI Taxonomy" id="1940652"/>
    <lineage>
        <taxon>Eukaryota</taxon>
        <taxon>Fungi</taxon>
        <taxon>Dikarya</taxon>
        <taxon>Ascomycota</taxon>
        <taxon>Pezizomycotina</taxon>
        <taxon>Lecanoromycetes</taxon>
        <taxon>OSLEUM clade</taxon>
        <taxon>Ostropomycetidae</taxon>
        <taxon>Ostropales</taxon>
        <taxon>Graphidaceae</taxon>
        <taxon>Gomphilloideae</taxon>
        <taxon>Gomphillus</taxon>
    </lineage>
</organism>
<evidence type="ECO:0000259" key="1">
    <source>
        <dbReference type="Pfam" id="PF12770"/>
    </source>
</evidence>
<evidence type="ECO:0000313" key="2">
    <source>
        <dbReference type="EMBL" id="CAF9903371.1"/>
    </source>
</evidence>
<name>A0A8H3EAC5_9LECA</name>
<dbReference type="EMBL" id="CAJPDQ010000001">
    <property type="protein sequence ID" value="CAF9903371.1"/>
    <property type="molecule type" value="Genomic_DNA"/>
</dbReference>
<dbReference type="Gene3D" id="1.25.40.10">
    <property type="entry name" value="Tetratricopeptide repeat domain"/>
    <property type="match status" value="1"/>
</dbReference>
<sequence length="1038" mass="116627">MNPDDSLVDILRNLIHRSSDPRRALETLRYVLGNGVASNIKLARPQHLREIIEIDQKLLKLYPPLDADYISKCGDLSDDFYSSFLRTNSKSDLAKAVYFSRLFVALSSPRLPGMAISLVQAKRLVRASVIIGTAAVHHESTSYFDEALLLARTATTVKDTEDVEKSFFLKNLACVLRSRFDTLGQEQDLKKTIGIVGAIVAAARKRDEGPTRMESFQYGDALFCHWRIYRDASDLQRAMKEMDDAITAPGDSDAELRSVLLGYAHWLFEVYRYHPRVEHLNKIEDMLNRASKISTESLDSQLSHIVALGFLYDIKAERSDDARFAQASLDVYKKGLGLAPRGSEGKTILVNNLIHSSIRLCIDSKAGSDKIKAYLDDVESLLAQEDLRNDPGILLGSARLQFLWYQQKSSGDSGLIEAKKRVDKAIQQGDKVFSKMALLGVPILNEYYCLTHREPDFESAYALILQLWRSPSEGPHEKVWVAKYAAEILHEAGKFKEAWKFLQEAVEILVLAYPRDLPKQDQRFMISSLWGLSNDACALGIAADVDKSDVLQTLEKGRGLAVSLSHRANEDLQRLSPDLRELLAKFEDSKARVYYNDLISSLQLGTNGKSLLREETMRRHCQKELTELSAKVKEFPELQMILDVPIVKSFQDLSANGPIVVVNNSKFRNDVILVTATGISTFQLDANSPMMVQKYGGQVTLQHVARTILKSITRGDELLQRNIMTRNKILQGMLMWLWDYVVKRVCQELNLLTTTGASENLQRIWWLPTGFFTQMPFHAAGDFLDDMPSETMLDRAISSYISSFRMLKWAQSRSKNIPNTPLNGMLVTMAAGNSKRTPQNTIFVRTAYQEVYTVQKEATKISWLWKDKASAADTMTELPQRAFLHFCCHGESHPDDASLSHLKLFKRVVGHDDDPLNVDKLDAGSISSALSDNAVLAVLSACYTTEIRDFSHLDEGLQLCNAFQIAGFPHVIGSRWAVSDAVCPGWSEKFYSQLNDSIEAMPLRNAHIAVAYHAATVAIFKQYPELAILWAPFVHIGP</sequence>
<dbReference type="InterPro" id="IPR011990">
    <property type="entry name" value="TPR-like_helical_dom_sf"/>
</dbReference>
<evidence type="ECO:0000313" key="3">
    <source>
        <dbReference type="Proteomes" id="UP000664169"/>
    </source>
</evidence>
<keyword evidence="3" id="KW-1185">Reference proteome</keyword>
<dbReference type="Proteomes" id="UP000664169">
    <property type="component" value="Unassembled WGS sequence"/>
</dbReference>
<proteinExistence type="predicted"/>
<dbReference type="Pfam" id="PF12770">
    <property type="entry name" value="CHAT"/>
    <property type="match status" value="1"/>
</dbReference>
<dbReference type="OrthoDB" id="9991317at2759"/>
<reference evidence="2" key="1">
    <citation type="submission" date="2021-03" db="EMBL/GenBank/DDBJ databases">
        <authorList>
            <person name="Tagirdzhanova G."/>
        </authorList>
    </citation>
    <scope>NUCLEOTIDE SEQUENCE</scope>
</reference>
<feature type="domain" description="CHAT" evidence="1">
    <location>
        <begin position="734"/>
        <end position="1037"/>
    </location>
</feature>
<dbReference type="InterPro" id="IPR024983">
    <property type="entry name" value="CHAT_dom"/>
</dbReference>
<accession>A0A8H3EAC5</accession>
<protein>
    <recommendedName>
        <fullName evidence="1">CHAT domain-containing protein</fullName>
    </recommendedName>
</protein>
<dbReference type="AlphaFoldDB" id="A0A8H3EAC5"/>
<gene>
    <name evidence="2" type="ORF">GOMPHAMPRED_000214</name>
</gene>